<name>A0A918N1S1_9FLAO</name>
<organism evidence="2 3">
    <name type="scientific">Aquimarina muelleri</name>
    <dbReference type="NCBI Taxonomy" id="279356"/>
    <lineage>
        <taxon>Bacteria</taxon>
        <taxon>Pseudomonadati</taxon>
        <taxon>Bacteroidota</taxon>
        <taxon>Flavobacteriia</taxon>
        <taxon>Flavobacteriales</taxon>
        <taxon>Flavobacteriaceae</taxon>
        <taxon>Aquimarina</taxon>
    </lineage>
</organism>
<feature type="transmembrane region" description="Helical" evidence="1">
    <location>
        <begin position="7"/>
        <end position="25"/>
    </location>
</feature>
<evidence type="ECO:0000256" key="1">
    <source>
        <dbReference type="SAM" id="Phobius"/>
    </source>
</evidence>
<evidence type="ECO:0000313" key="3">
    <source>
        <dbReference type="Proteomes" id="UP000601108"/>
    </source>
</evidence>
<dbReference type="RefSeq" id="WP_027411421.1">
    <property type="nucleotide sequence ID" value="NZ_BMWS01000007.1"/>
</dbReference>
<dbReference type="Proteomes" id="UP000601108">
    <property type="component" value="Unassembled WGS sequence"/>
</dbReference>
<proteinExistence type="predicted"/>
<comment type="caution">
    <text evidence="2">The sequence shown here is derived from an EMBL/GenBank/DDBJ whole genome shotgun (WGS) entry which is preliminary data.</text>
</comment>
<reference evidence="2 3" key="1">
    <citation type="journal article" date="2014" name="Int. J. Syst. Evol. Microbiol.">
        <title>Complete genome sequence of Corynebacterium casei LMG S-19264T (=DSM 44701T), isolated from a smear-ripened cheese.</title>
        <authorList>
            <consortium name="US DOE Joint Genome Institute (JGI-PGF)"/>
            <person name="Walter F."/>
            <person name="Albersmeier A."/>
            <person name="Kalinowski J."/>
            <person name="Ruckert C."/>
        </authorList>
    </citation>
    <scope>NUCLEOTIDE SEQUENCE [LARGE SCALE GENOMIC DNA]</scope>
    <source>
        <strain evidence="2 3">KCTC 12285</strain>
    </source>
</reference>
<protein>
    <submittedName>
        <fullName evidence="2">Uncharacterized protein</fullName>
    </submittedName>
</protein>
<keyword evidence="1" id="KW-0812">Transmembrane</keyword>
<keyword evidence="1" id="KW-0472">Membrane</keyword>
<dbReference type="AlphaFoldDB" id="A0A918N1S1"/>
<evidence type="ECO:0000313" key="2">
    <source>
        <dbReference type="EMBL" id="GGX13334.1"/>
    </source>
</evidence>
<gene>
    <name evidence="2" type="ORF">GCM10007384_13650</name>
</gene>
<accession>A0A918N1S1</accession>
<sequence>MDKRSNLIGYPIVIIITAIITFLLLKKCEKPDPPTVDPPKEIISFKDAIELYRTYTNNRSCVIEVFESKRDSSLTNLCPSKRKPIANFVPSRSFHLNKEFLNQYMAYINQVTPDSIAVTGYRLYLGNYPDTTNLSSGKPVPDPRRNTFFIAPTTLLGNSSTHRGFTFVDQNNDGKPEVLFLEDELDNLKNSNPSSPKTKINTANFFSFSSQNGGTSTIANELGGYPPPQ</sequence>
<keyword evidence="3" id="KW-1185">Reference proteome</keyword>
<dbReference type="EMBL" id="BMWS01000007">
    <property type="protein sequence ID" value="GGX13334.1"/>
    <property type="molecule type" value="Genomic_DNA"/>
</dbReference>
<keyword evidence="1" id="KW-1133">Transmembrane helix</keyword>